<dbReference type="InParanoid" id="S5ME46"/>
<reference evidence="1 2" key="1">
    <citation type="journal article" date="2013" name="Genome Biol. Evol.">
        <title>Comparison of metabolic capacities and inference of gene content evolution in mosquito-associated Spiroplasma diminutum and S. taiwanense.</title>
        <authorList>
            <person name="Lo W.S."/>
            <person name="Ku C."/>
            <person name="Chen L.L."/>
            <person name="Chang T.H."/>
            <person name="Kuo C.H."/>
        </authorList>
    </citation>
    <scope>NUCLEOTIDE SEQUENCE [LARGE SCALE GENOMIC DNA]</scope>
    <source>
        <strain evidence="1">CUAS-1</strain>
    </source>
</reference>
<sequence length="250" mass="29826">MLKQIINTEQSNLAFTKMLNRNIHTDYKDIIYNFINQPQIKVEQKYDILFSQAIQKNCFKKVVKEMEKDFPKFYILWKLTEKISYWTNIFFSSKFESGNGLKTLQNILILKQLFLTQLRYNSNIWLKLNATQSEKIKVKKDKQNINYKLLLLIADFKDLKESLNLINEEQKTILELTLRSNNIEDYIELNNRLEINIFKYLPINILLLQSQMIKNSTKLNLKEKAKLSYSAFMQLLCIFVEENLSKKNLN</sequence>
<dbReference type="PATRIC" id="fig|1276221.3.peg.291"/>
<name>S5ME46_9MOLU</name>
<dbReference type="EMBL" id="CP005076">
    <property type="protein sequence ID" value="AGR41998.1"/>
    <property type="molecule type" value="Genomic_DNA"/>
</dbReference>
<organism evidence="1 2">
    <name type="scientific">Spiroplasma diminutum CUAS-1</name>
    <dbReference type="NCBI Taxonomy" id="1276221"/>
    <lineage>
        <taxon>Bacteria</taxon>
        <taxon>Bacillati</taxon>
        <taxon>Mycoplasmatota</taxon>
        <taxon>Mollicutes</taxon>
        <taxon>Entomoplasmatales</taxon>
        <taxon>Spiroplasmataceae</taxon>
        <taxon>Spiroplasma</taxon>
    </lineage>
</organism>
<dbReference type="STRING" id="1276221.SDIMI_v3c02940"/>
<dbReference type="AlphaFoldDB" id="S5ME46"/>
<dbReference type="Proteomes" id="UP000014983">
    <property type="component" value="Chromosome"/>
</dbReference>
<dbReference type="RefSeq" id="WP_020836231.1">
    <property type="nucleotide sequence ID" value="NC_021833.1"/>
</dbReference>
<keyword evidence="2" id="KW-1185">Reference proteome</keyword>
<dbReference type="HOGENOM" id="CLU_1115218_0_0_14"/>
<evidence type="ECO:0000313" key="1">
    <source>
        <dbReference type="EMBL" id="AGR41998.1"/>
    </source>
</evidence>
<dbReference type="KEGG" id="sdi:SDIMI_v3c02940"/>
<protein>
    <submittedName>
        <fullName evidence="1">Uncharacterized protein</fullName>
    </submittedName>
</protein>
<accession>S5ME46</accession>
<proteinExistence type="predicted"/>
<evidence type="ECO:0000313" key="2">
    <source>
        <dbReference type="Proteomes" id="UP000014983"/>
    </source>
</evidence>
<dbReference type="OrthoDB" id="388846at2"/>
<gene>
    <name evidence="1" type="ORF">SDIMI_v3c02940</name>
</gene>